<reference evidence="2" key="1">
    <citation type="submission" date="2020-12" db="EMBL/GenBank/DDBJ databases">
        <authorList>
            <person name="Mcmullen J.G."/>
        </authorList>
    </citation>
    <scope>NUCLEOTIDE SEQUENCE</scope>
    <source>
        <strain evidence="2">Dm-2019-70</strain>
    </source>
</reference>
<proteinExistence type="predicted"/>
<dbReference type="Proteomes" id="UP000676478">
    <property type="component" value="Unassembled WGS sequence"/>
</dbReference>
<feature type="domain" description="NAD(P)-binding" evidence="1">
    <location>
        <begin position="7"/>
        <end position="197"/>
    </location>
</feature>
<dbReference type="EMBL" id="JAERKF010000020">
    <property type="protein sequence ID" value="MBS1011644.1"/>
    <property type="molecule type" value="Genomic_DNA"/>
</dbReference>
<dbReference type="InterPro" id="IPR036291">
    <property type="entry name" value="NAD(P)-bd_dom_sf"/>
</dbReference>
<evidence type="ECO:0000313" key="2">
    <source>
        <dbReference type="EMBL" id="MBS1011644.1"/>
    </source>
</evidence>
<dbReference type="SUPFAM" id="SSF51735">
    <property type="entry name" value="NAD(P)-binding Rossmann-fold domains"/>
    <property type="match status" value="1"/>
</dbReference>
<accession>A0A0C1PVH2</accession>
<gene>
    <name evidence="2" type="ORF">JK167_12525</name>
</gene>
<dbReference type="RefSeq" id="WP_039105793.1">
    <property type="nucleotide sequence ID" value="NZ_CAKMAP010000001.1"/>
</dbReference>
<dbReference type="PANTHER" id="PTHR43355">
    <property type="entry name" value="FLAVIN REDUCTASE (NADPH)"/>
    <property type="match status" value="1"/>
</dbReference>
<protein>
    <submittedName>
        <fullName evidence="2">NAD(P)H-binding protein</fullName>
    </submittedName>
</protein>
<dbReference type="PANTHER" id="PTHR43355:SF2">
    <property type="entry name" value="FLAVIN REDUCTASE (NADPH)"/>
    <property type="match status" value="1"/>
</dbReference>
<reference evidence="2" key="2">
    <citation type="submission" date="2022-09" db="EMBL/GenBank/DDBJ databases">
        <title>Genome-inferred correspondence between phylogeny and metabolic traits in the wild Drosophila gut microbiome.</title>
        <authorList>
            <person name="Bueno E."/>
            <person name="Blow F."/>
            <person name="Douglas A.E."/>
        </authorList>
    </citation>
    <scope>NUCLEOTIDE SEQUENCE</scope>
    <source>
        <strain evidence="2">Dm-2019-70</strain>
    </source>
</reference>
<sequence length="211" mass="23174">MKIGIIGATGNVGQVIYQEALSRGHQVTAVVRNGEKATALFGQTAQRLVKDAMTLTKADLQDFDVVIDTFAPKQTTQNLDLVTKLVGLFRNQATPRFIFVTDSSSLVDDHGEMQLAAILKAYAGAPWIDASAQQVHELQFLQWVDDVDWTVMTPQNDFIAGDKQTYRLGTNQILTNSAGQSTVTFSTFASAMLDEIDTPAHRHQQMTVVDD</sequence>
<dbReference type="Gene3D" id="3.40.50.720">
    <property type="entry name" value="NAD(P)-binding Rossmann-like Domain"/>
    <property type="match status" value="1"/>
</dbReference>
<comment type="caution">
    <text evidence="2">The sequence shown here is derived from an EMBL/GenBank/DDBJ whole genome shotgun (WGS) entry which is preliminary data.</text>
</comment>
<dbReference type="InterPro" id="IPR051606">
    <property type="entry name" value="Polyketide_Oxido-like"/>
</dbReference>
<dbReference type="InterPro" id="IPR016040">
    <property type="entry name" value="NAD(P)-bd_dom"/>
</dbReference>
<dbReference type="AlphaFoldDB" id="A0A0C1PVH2"/>
<organism evidence="2 3">
    <name type="scientific">Levilactobacillus brevis</name>
    <name type="common">Lactobacillus brevis</name>
    <dbReference type="NCBI Taxonomy" id="1580"/>
    <lineage>
        <taxon>Bacteria</taxon>
        <taxon>Bacillati</taxon>
        <taxon>Bacillota</taxon>
        <taxon>Bacilli</taxon>
        <taxon>Lactobacillales</taxon>
        <taxon>Lactobacillaceae</taxon>
        <taxon>Levilactobacillus</taxon>
    </lineage>
</organism>
<name>A0A0C1PVH2_LEVBR</name>
<dbReference type="Pfam" id="PF13460">
    <property type="entry name" value="NAD_binding_10"/>
    <property type="match status" value="1"/>
</dbReference>
<dbReference type="GO" id="GO:0016646">
    <property type="term" value="F:oxidoreductase activity, acting on the CH-NH group of donors, NAD or NADP as acceptor"/>
    <property type="evidence" value="ECO:0007669"/>
    <property type="project" value="TreeGrafter"/>
</dbReference>
<evidence type="ECO:0000259" key="1">
    <source>
        <dbReference type="Pfam" id="PF13460"/>
    </source>
</evidence>
<dbReference type="OrthoDB" id="9785372at2"/>
<evidence type="ECO:0000313" key="3">
    <source>
        <dbReference type="Proteomes" id="UP000676478"/>
    </source>
</evidence>